<feature type="binding site" evidence="7">
    <location>
        <position position="227"/>
    </location>
    <ligand>
        <name>Zn(2+)</name>
        <dbReference type="ChEBI" id="CHEBI:29105"/>
    </ligand>
</feature>
<feature type="compositionally biased region" description="Low complexity" evidence="9">
    <location>
        <begin position="44"/>
        <end position="55"/>
    </location>
</feature>
<dbReference type="InterPro" id="IPR001765">
    <property type="entry name" value="Carbonic_anhydrase"/>
</dbReference>
<protein>
    <recommendedName>
        <fullName evidence="3 8">Carbonic anhydrase</fullName>
        <ecNumber evidence="3 8">4.2.1.1</ecNumber>
    </recommendedName>
    <alternativeName>
        <fullName evidence="8">Carbonate dehydratase</fullName>
    </alternativeName>
</protein>
<evidence type="ECO:0000256" key="4">
    <source>
        <dbReference type="ARBA" id="ARBA00022833"/>
    </source>
</evidence>
<keyword evidence="11" id="KW-1185">Reference proteome</keyword>
<keyword evidence="4 7" id="KW-0862">Zinc</keyword>
<reference evidence="11" key="1">
    <citation type="journal article" date="2014" name="Science">
        <title>Ancient hybridizations among the ancestral genomes of bread wheat.</title>
        <authorList>
            <consortium name="International Wheat Genome Sequencing Consortium,"/>
            <person name="Marcussen T."/>
            <person name="Sandve S.R."/>
            <person name="Heier L."/>
            <person name="Spannagl M."/>
            <person name="Pfeifer M."/>
            <person name="Jakobsen K.S."/>
            <person name="Wulff B.B."/>
            <person name="Steuernagel B."/>
            <person name="Mayer K.F."/>
            <person name="Olsen O.A."/>
        </authorList>
    </citation>
    <scope>NUCLEOTIDE SEQUENCE [LARGE SCALE GENOMIC DNA]</scope>
    <source>
        <strain evidence="11">cv. AL8/78</strain>
    </source>
</reference>
<proteinExistence type="inferred from homology"/>
<reference evidence="10" key="3">
    <citation type="journal article" date="2017" name="Nature">
        <title>Genome sequence of the progenitor of the wheat D genome Aegilops tauschii.</title>
        <authorList>
            <person name="Luo M.C."/>
            <person name="Gu Y.Q."/>
            <person name="Puiu D."/>
            <person name="Wang H."/>
            <person name="Twardziok S.O."/>
            <person name="Deal K.R."/>
            <person name="Huo N."/>
            <person name="Zhu T."/>
            <person name="Wang L."/>
            <person name="Wang Y."/>
            <person name="McGuire P.E."/>
            <person name="Liu S."/>
            <person name="Long H."/>
            <person name="Ramasamy R.K."/>
            <person name="Rodriguez J.C."/>
            <person name="Van S.L."/>
            <person name="Yuan L."/>
            <person name="Wang Z."/>
            <person name="Xia Z."/>
            <person name="Xiao L."/>
            <person name="Anderson O.D."/>
            <person name="Ouyang S."/>
            <person name="Liang Y."/>
            <person name="Zimin A.V."/>
            <person name="Pertea G."/>
            <person name="Qi P."/>
            <person name="Bennetzen J.L."/>
            <person name="Dai X."/>
            <person name="Dawson M.W."/>
            <person name="Muller H.G."/>
            <person name="Kugler K."/>
            <person name="Rivarola-Duarte L."/>
            <person name="Spannagl M."/>
            <person name="Mayer K.F.X."/>
            <person name="Lu F.H."/>
            <person name="Bevan M.W."/>
            <person name="Leroy P."/>
            <person name="Li P."/>
            <person name="You F.M."/>
            <person name="Sun Q."/>
            <person name="Liu Z."/>
            <person name="Lyons E."/>
            <person name="Wicker T."/>
            <person name="Salzberg S.L."/>
            <person name="Devos K.M."/>
            <person name="Dvorak J."/>
        </authorList>
    </citation>
    <scope>NUCLEOTIDE SEQUENCE [LARGE SCALE GENOMIC DNA]</scope>
    <source>
        <strain evidence="10">cv. AL8/78</strain>
    </source>
</reference>
<dbReference type="GO" id="GO:0015976">
    <property type="term" value="P:carbon utilization"/>
    <property type="evidence" value="ECO:0007669"/>
    <property type="project" value="InterPro"/>
</dbReference>
<reference evidence="10" key="4">
    <citation type="submission" date="2019-03" db="UniProtKB">
        <authorList>
            <consortium name="EnsemblPlants"/>
        </authorList>
    </citation>
    <scope>IDENTIFICATION</scope>
</reference>
<dbReference type="Gramene" id="AET5Gv20579600.1">
    <property type="protein sequence ID" value="AET5Gv20579600.1"/>
    <property type="gene ID" value="AET5Gv20579600"/>
</dbReference>
<feature type="binding site" evidence="7">
    <location>
        <position position="170"/>
    </location>
    <ligand>
        <name>Zn(2+)</name>
        <dbReference type="ChEBI" id="CHEBI:29105"/>
    </ligand>
</feature>
<feature type="compositionally biased region" description="Pro residues" evidence="9">
    <location>
        <begin position="20"/>
        <end position="43"/>
    </location>
</feature>
<dbReference type="InterPro" id="IPR045066">
    <property type="entry name" value="Beta_CA_cladeB"/>
</dbReference>
<comment type="cofactor">
    <cofactor evidence="7">
        <name>Zn(2+)</name>
        <dbReference type="ChEBI" id="CHEBI:29105"/>
    </cofactor>
    <text evidence="7">Binds 1 zinc ion per subunit.</text>
</comment>
<evidence type="ECO:0000256" key="5">
    <source>
        <dbReference type="ARBA" id="ARBA00023239"/>
    </source>
</evidence>
<dbReference type="PROSITE" id="PS00704">
    <property type="entry name" value="PROK_CO2_ANHYDRASE_1"/>
    <property type="match status" value="1"/>
</dbReference>
<dbReference type="Proteomes" id="UP000015105">
    <property type="component" value="Chromosome 5D"/>
</dbReference>
<dbReference type="EnsemblPlants" id="AET5Gv20579600.1">
    <property type="protein sequence ID" value="AET5Gv20579600.1"/>
    <property type="gene ID" value="AET5Gv20579600"/>
</dbReference>
<dbReference type="Gene3D" id="3.40.1050.10">
    <property type="entry name" value="Carbonic anhydrase"/>
    <property type="match status" value="1"/>
</dbReference>
<comment type="function">
    <text evidence="1 8">Reversible hydration of carbon dioxide.</text>
</comment>
<evidence type="ECO:0000256" key="9">
    <source>
        <dbReference type="SAM" id="MobiDB-lite"/>
    </source>
</evidence>
<evidence type="ECO:0000256" key="6">
    <source>
        <dbReference type="ARBA" id="ARBA00048348"/>
    </source>
</evidence>
<dbReference type="FunFam" id="3.40.1050.10:FF:000003">
    <property type="entry name" value="Carbonic anhydrase"/>
    <property type="match status" value="1"/>
</dbReference>
<evidence type="ECO:0000256" key="1">
    <source>
        <dbReference type="ARBA" id="ARBA00002904"/>
    </source>
</evidence>
<evidence type="ECO:0000256" key="7">
    <source>
        <dbReference type="PIRSR" id="PIRSR601765-1"/>
    </source>
</evidence>
<evidence type="ECO:0000313" key="11">
    <source>
        <dbReference type="Proteomes" id="UP000015105"/>
    </source>
</evidence>
<dbReference type="AlphaFoldDB" id="A0A453L045"/>
<dbReference type="SUPFAM" id="SSF53056">
    <property type="entry name" value="beta-carbonic anhydrase, cab"/>
    <property type="match status" value="1"/>
</dbReference>
<evidence type="ECO:0000256" key="3">
    <source>
        <dbReference type="ARBA" id="ARBA00012925"/>
    </source>
</evidence>
<keyword evidence="5 8" id="KW-0456">Lyase</keyword>
<dbReference type="GO" id="GO:0004089">
    <property type="term" value="F:carbonate dehydratase activity"/>
    <property type="evidence" value="ECO:0007669"/>
    <property type="project" value="UniProtKB-UniRule"/>
</dbReference>
<keyword evidence="7" id="KW-0479">Metal-binding</keyword>
<dbReference type="SMART" id="SM00947">
    <property type="entry name" value="Pro_CA"/>
    <property type="match status" value="1"/>
</dbReference>
<reference evidence="11" key="2">
    <citation type="journal article" date="2017" name="Nat. Plants">
        <title>The Aegilops tauschii genome reveals multiple impacts of transposons.</title>
        <authorList>
            <person name="Zhao G."/>
            <person name="Zou C."/>
            <person name="Li K."/>
            <person name="Wang K."/>
            <person name="Li T."/>
            <person name="Gao L."/>
            <person name="Zhang X."/>
            <person name="Wang H."/>
            <person name="Yang Z."/>
            <person name="Liu X."/>
            <person name="Jiang W."/>
            <person name="Mao L."/>
            <person name="Kong X."/>
            <person name="Jiao Y."/>
            <person name="Jia J."/>
        </authorList>
    </citation>
    <scope>NUCLEOTIDE SEQUENCE [LARGE SCALE GENOMIC DNA]</scope>
    <source>
        <strain evidence="11">cv. AL8/78</strain>
    </source>
</reference>
<dbReference type="EC" id="4.2.1.1" evidence="3 8"/>
<dbReference type="PANTHER" id="PTHR11002">
    <property type="entry name" value="CARBONIC ANHYDRASE"/>
    <property type="match status" value="1"/>
</dbReference>
<evidence type="ECO:0000256" key="8">
    <source>
        <dbReference type="RuleBase" id="RU003956"/>
    </source>
</evidence>
<comment type="catalytic activity">
    <reaction evidence="6 8">
        <text>hydrogencarbonate + H(+) = CO2 + H2O</text>
        <dbReference type="Rhea" id="RHEA:10748"/>
        <dbReference type="ChEBI" id="CHEBI:15377"/>
        <dbReference type="ChEBI" id="CHEBI:15378"/>
        <dbReference type="ChEBI" id="CHEBI:16526"/>
        <dbReference type="ChEBI" id="CHEBI:17544"/>
        <dbReference type="EC" id="4.2.1.1"/>
    </reaction>
</comment>
<accession>A0A453L045</accession>
<feature type="binding site" evidence="7">
    <location>
        <position position="230"/>
    </location>
    <ligand>
        <name>Zn(2+)</name>
        <dbReference type="ChEBI" id="CHEBI:29105"/>
    </ligand>
</feature>
<dbReference type="InterPro" id="IPR015892">
    <property type="entry name" value="Carbonic_anhydrase_CS"/>
</dbReference>
<sequence>GFSVASPSCPPRRPRKKPRPSPPLLKCPRPPRPLPAPTRPHPMAPSLLRPASPCRPLAPPPCAAGPGRSRGTVSIGDSTARGVTLRAAGSGRSDFSCATKASEDHSGLTRQLLDFQHDTVDETDGGYDPFSQLKERFTDFKQRNYVENFTNYQKLAEQQTPEFMVVACADSRVCPTSILGLQPGDAFTVRNVANLVPPYEHGASETTAALEFAVNSLQVPNVLVVGHSRCGGIQALMSMKSKKDDRSSRTFIRDWVSLGKSARLSTEAAAGNLSFESQCRHCEKESINSSLLNLLTYPWIEERVKEGNLNLHGGYYNFIDCTFEKWTLVYRPGLEGGSKYAIKNRSTWS</sequence>
<name>A0A453L045_AEGTS</name>
<dbReference type="GO" id="GO:0008270">
    <property type="term" value="F:zinc ion binding"/>
    <property type="evidence" value="ECO:0007669"/>
    <property type="project" value="UniProtKB-UniRule"/>
</dbReference>
<organism evidence="10 11">
    <name type="scientific">Aegilops tauschii subsp. strangulata</name>
    <name type="common">Goatgrass</name>
    <dbReference type="NCBI Taxonomy" id="200361"/>
    <lineage>
        <taxon>Eukaryota</taxon>
        <taxon>Viridiplantae</taxon>
        <taxon>Streptophyta</taxon>
        <taxon>Embryophyta</taxon>
        <taxon>Tracheophyta</taxon>
        <taxon>Spermatophyta</taxon>
        <taxon>Magnoliopsida</taxon>
        <taxon>Liliopsida</taxon>
        <taxon>Poales</taxon>
        <taxon>Poaceae</taxon>
        <taxon>BOP clade</taxon>
        <taxon>Pooideae</taxon>
        <taxon>Triticodae</taxon>
        <taxon>Triticeae</taxon>
        <taxon>Triticinae</taxon>
        <taxon>Aegilops</taxon>
    </lineage>
</organism>
<comment type="similarity">
    <text evidence="2 8">Belongs to the beta-class carbonic anhydrase family.</text>
</comment>
<feature type="binding site" evidence="7">
    <location>
        <position position="168"/>
    </location>
    <ligand>
        <name>Zn(2+)</name>
        <dbReference type="ChEBI" id="CHEBI:29105"/>
    </ligand>
</feature>
<feature type="region of interest" description="Disordered" evidence="9">
    <location>
        <begin position="1"/>
        <end position="80"/>
    </location>
</feature>
<dbReference type="PROSITE" id="PS00705">
    <property type="entry name" value="PROK_CO2_ANHYDRASE_2"/>
    <property type="match status" value="1"/>
</dbReference>
<evidence type="ECO:0000256" key="2">
    <source>
        <dbReference type="ARBA" id="ARBA00006217"/>
    </source>
</evidence>
<evidence type="ECO:0000313" key="10">
    <source>
        <dbReference type="EnsemblPlants" id="AET5Gv20579600.1"/>
    </source>
</evidence>
<reference evidence="10" key="5">
    <citation type="journal article" date="2021" name="G3 (Bethesda)">
        <title>Aegilops tauschii genome assembly Aet v5.0 features greater sequence contiguity and improved annotation.</title>
        <authorList>
            <person name="Wang L."/>
            <person name="Zhu T."/>
            <person name="Rodriguez J.C."/>
            <person name="Deal K.R."/>
            <person name="Dubcovsky J."/>
            <person name="McGuire P.E."/>
            <person name="Lux T."/>
            <person name="Spannagl M."/>
            <person name="Mayer K.F.X."/>
            <person name="Baldrich P."/>
            <person name="Meyers B.C."/>
            <person name="Huo N."/>
            <person name="Gu Y.Q."/>
            <person name="Zhou H."/>
            <person name="Devos K.M."/>
            <person name="Bennetzen J.L."/>
            <person name="Unver T."/>
            <person name="Budak H."/>
            <person name="Gulick P.J."/>
            <person name="Galiba G."/>
            <person name="Kalapos B."/>
            <person name="Nelson D.R."/>
            <person name="Li P."/>
            <person name="You F.M."/>
            <person name="Luo M.C."/>
            <person name="Dvorak J."/>
        </authorList>
    </citation>
    <scope>NUCLEOTIDE SEQUENCE [LARGE SCALE GENOMIC DNA]</scope>
    <source>
        <strain evidence="10">cv. AL8/78</strain>
    </source>
</reference>
<dbReference type="Pfam" id="PF00484">
    <property type="entry name" value="Pro_CA"/>
    <property type="match status" value="1"/>
</dbReference>
<dbReference type="InterPro" id="IPR036874">
    <property type="entry name" value="Carbonic_anhydrase_sf"/>
</dbReference>
<dbReference type="CDD" id="cd00884">
    <property type="entry name" value="beta_CA_cladeB"/>
    <property type="match status" value="1"/>
</dbReference>
<dbReference type="PANTHER" id="PTHR11002:SF12">
    <property type="entry name" value="CARBONIC ANHYDRASE"/>
    <property type="match status" value="1"/>
</dbReference>